<keyword evidence="3" id="KW-1003">Cell membrane</keyword>
<evidence type="ECO:0000256" key="5">
    <source>
        <dbReference type="ARBA" id="ARBA00022989"/>
    </source>
</evidence>
<evidence type="ECO:0000256" key="2">
    <source>
        <dbReference type="ARBA" id="ARBA00005811"/>
    </source>
</evidence>
<reference evidence="10" key="1">
    <citation type="submission" date="2017-06" db="EMBL/GenBank/DDBJ databases">
        <authorList>
            <person name="Varghese N."/>
            <person name="Submissions S."/>
        </authorList>
    </citation>
    <scope>NUCLEOTIDE SEQUENCE [LARGE SCALE GENOMIC DNA]</scope>
    <source>
        <strain evidence="10">DSM 27993</strain>
    </source>
</reference>
<keyword evidence="6 8" id="KW-0472">Membrane</keyword>
<dbReference type="Pfam" id="PF02472">
    <property type="entry name" value="ExbD"/>
    <property type="match status" value="1"/>
</dbReference>
<dbReference type="GO" id="GO:0005886">
    <property type="term" value="C:plasma membrane"/>
    <property type="evidence" value="ECO:0007669"/>
    <property type="project" value="UniProtKB-SubCell"/>
</dbReference>
<evidence type="ECO:0000313" key="10">
    <source>
        <dbReference type="Proteomes" id="UP000198412"/>
    </source>
</evidence>
<accession>A0A238YR42</accession>
<evidence type="ECO:0000256" key="6">
    <source>
        <dbReference type="ARBA" id="ARBA00023136"/>
    </source>
</evidence>
<name>A0A238YR42_9FLAO</name>
<keyword evidence="7" id="KW-0653">Protein transport</keyword>
<dbReference type="RefSeq" id="WP_089379047.1">
    <property type="nucleotide sequence ID" value="NZ_FZNX01000005.1"/>
</dbReference>
<dbReference type="OrthoDB" id="9810103at2"/>
<evidence type="ECO:0000256" key="4">
    <source>
        <dbReference type="ARBA" id="ARBA00022692"/>
    </source>
</evidence>
<keyword evidence="4 7" id="KW-0812">Transmembrane</keyword>
<comment type="similarity">
    <text evidence="2 7">Belongs to the ExbD/TolR family.</text>
</comment>
<comment type="subcellular location">
    <subcellularLocation>
        <location evidence="1">Cell membrane</location>
        <topology evidence="1">Single-pass membrane protein</topology>
    </subcellularLocation>
    <subcellularLocation>
        <location evidence="7">Cell membrane</location>
        <topology evidence="7">Single-pass type II membrane protein</topology>
    </subcellularLocation>
</comment>
<dbReference type="InterPro" id="IPR003400">
    <property type="entry name" value="ExbD"/>
</dbReference>
<keyword evidence="7" id="KW-0813">Transport</keyword>
<evidence type="ECO:0000256" key="7">
    <source>
        <dbReference type="RuleBase" id="RU003879"/>
    </source>
</evidence>
<keyword evidence="10" id="KW-1185">Reference proteome</keyword>
<dbReference type="GO" id="GO:0015031">
    <property type="term" value="P:protein transport"/>
    <property type="evidence" value="ECO:0007669"/>
    <property type="project" value="UniProtKB-KW"/>
</dbReference>
<dbReference type="EMBL" id="FZNX01000005">
    <property type="protein sequence ID" value="SNR73756.1"/>
    <property type="molecule type" value="Genomic_DNA"/>
</dbReference>
<evidence type="ECO:0000313" key="9">
    <source>
        <dbReference type="EMBL" id="SNR73756.1"/>
    </source>
</evidence>
<proteinExistence type="inferred from homology"/>
<sequence>MSKFKKKKKGLPAISTASLPDIVFMLLFFFMVSTTMRETDLLIKKPVLPMASEVKKLEMKSLVSTIYVGKSKDSRIGGDKIQVNDKIIDVNDVPSFIFSERALRKEEEVKYMTTSIKADKEANVGTILDIKEQLRDINALKVSFSTTKGSDLKGNYKK</sequence>
<gene>
    <name evidence="9" type="ORF">SAMN04488111_2763</name>
</gene>
<keyword evidence="5 8" id="KW-1133">Transmembrane helix</keyword>
<evidence type="ECO:0000256" key="1">
    <source>
        <dbReference type="ARBA" id="ARBA00004162"/>
    </source>
</evidence>
<evidence type="ECO:0000256" key="3">
    <source>
        <dbReference type="ARBA" id="ARBA00022475"/>
    </source>
</evidence>
<protein>
    <submittedName>
        <fullName evidence="9">Biopolymer transport protein ExbD</fullName>
    </submittedName>
</protein>
<evidence type="ECO:0000256" key="8">
    <source>
        <dbReference type="SAM" id="Phobius"/>
    </source>
</evidence>
<dbReference type="AlphaFoldDB" id="A0A238YR42"/>
<feature type="transmembrane region" description="Helical" evidence="8">
    <location>
        <begin position="12"/>
        <end position="32"/>
    </location>
</feature>
<dbReference type="GO" id="GO:0022857">
    <property type="term" value="F:transmembrane transporter activity"/>
    <property type="evidence" value="ECO:0007669"/>
    <property type="project" value="InterPro"/>
</dbReference>
<organism evidence="9 10">
    <name type="scientific">Lutibacter flavus</name>
    <dbReference type="NCBI Taxonomy" id="691689"/>
    <lineage>
        <taxon>Bacteria</taxon>
        <taxon>Pseudomonadati</taxon>
        <taxon>Bacteroidota</taxon>
        <taxon>Flavobacteriia</taxon>
        <taxon>Flavobacteriales</taxon>
        <taxon>Flavobacteriaceae</taxon>
        <taxon>Lutibacter</taxon>
    </lineage>
</organism>
<dbReference type="Proteomes" id="UP000198412">
    <property type="component" value="Unassembled WGS sequence"/>
</dbReference>